<organism evidence="2 3">
    <name type="scientific">Fomitopsis schrenkii</name>
    <name type="common">Brown rot fungus</name>
    <dbReference type="NCBI Taxonomy" id="2126942"/>
    <lineage>
        <taxon>Eukaryota</taxon>
        <taxon>Fungi</taxon>
        <taxon>Dikarya</taxon>
        <taxon>Basidiomycota</taxon>
        <taxon>Agaricomycotina</taxon>
        <taxon>Agaricomycetes</taxon>
        <taxon>Polyporales</taxon>
        <taxon>Fomitopsis</taxon>
    </lineage>
</organism>
<keyword evidence="3" id="KW-1185">Reference proteome</keyword>
<dbReference type="InterPro" id="IPR018608">
    <property type="entry name" value="Gti1/Pac2"/>
</dbReference>
<dbReference type="PANTHER" id="PTHR28027">
    <property type="entry name" value="TRANSCRIPTIONAL REGULATOR MIT1"/>
    <property type="match status" value="1"/>
</dbReference>
<evidence type="ECO:0000256" key="1">
    <source>
        <dbReference type="SAM" id="MobiDB-lite"/>
    </source>
</evidence>
<feature type="compositionally biased region" description="Pro residues" evidence="1">
    <location>
        <begin position="335"/>
        <end position="347"/>
    </location>
</feature>
<feature type="compositionally biased region" description="Low complexity" evidence="1">
    <location>
        <begin position="270"/>
        <end position="306"/>
    </location>
</feature>
<reference evidence="2 3" key="1">
    <citation type="journal article" date="2012" name="Science">
        <title>The Paleozoic origin of enzymatic lignin decomposition reconstructed from 31 fungal genomes.</title>
        <authorList>
            <person name="Floudas D."/>
            <person name="Binder M."/>
            <person name="Riley R."/>
            <person name="Barry K."/>
            <person name="Blanchette R.A."/>
            <person name="Henrissat B."/>
            <person name="Martinez A.T."/>
            <person name="Otillar R."/>
            <person name="Spatafora J.W."/>
            <person name="Yadav J.S."/>
            <person name="Aerts A."/>
            <person name="Benoit I."/>
            <person name="Boyd A."/>
            <person name="Carlson A."/>
            <person name="Copeland A."/>
            <person name="Coutinho P.M."/>
            <person name="de Vries R.P."/>
            <person name="Ferreira P."/>
            <person name="Findley K."/>
            <person name="Foster B."/>
            <person name="Gaskell J."/>
            <person name="Glotzer D."/>
            <person name="Gorecki P."/>
            <person name="Heitman J."/>
            <person name="Hesse C."/>
            <person name="Hori C."/>
            <person name="Igarashi K."/>
            <person name="Jurgens J.A."/>
            <person name="Kallen N."/>
            <person name="Kersten P."/>
            <person name="Kohler A."/>
            <person name="Kuees U."/>
            <person name="Kumar T.K.A."/>
            <person name="Kuo A."/>
            <person name="LaButti K."/>
            <person name="Larrondo L.F."/>
            <person name="Lindquist E."/>
            <person name="Ling A."/>
            <person name="Lombard V."/>
            <person name="Lucas S."/>
            <person name="Lundell T."/>
            <person name="Martin R."/>
            <person name="McLaughlin D.J."/>
            <person name="Morgenstern I."/>
            <person name="Morin E."/>
            <person name="Murat C."/>
            <person name="Nagy L.G."/>
            <person name="Nolan M."/>
            <person name="Ohm R.A."/>
            <person name="Patyshakuliyeva A."/>
            <person name="Rokas A."/>
            <person name="Ruiz-Duenas F.J."/>
            <person name="Sabat G."/>
            <person name="Salamov A."/>
            <person name="Samejima M."/>
            <person name="Schmutz J."/>
            <person name="Slot J.C."/>
            <person name="St John F."/>
            <person name="Stenlid J."/>
            <person name="Sun H."/>
            <person name="Sun S."/>
            <person name="Syed K."/>
            <person name="Tsang A."/>
            <person name="Wiebenga A."/>
            <person name="Young D."/>
            <person name="Pisabarro A."/>
            <person name="Eastwood D.C."/>
            <person name="Martin F."/>
            <person name="Cullen D."/>
            <person name="Grigoriev I.V."/>
            <person name="Hibbett D.S."/>
        </authorList>
    </citation>
    <scope>NUCLEOTIDE SEQUENCE</scope>
    <source>
        <strain evidence="3">FP-58527</strain>
    </source>
</reference>
<gene>
    <name evidence="2" type="ORF">FOMPIDRAFT_1057932</name>
</gene>
<dbReference type="GO" id="GO:0003677">
    <property type="term" value="F:DNA binding"/>
    <property type="evidence" value="ECO:0007669"/>
    <property type="project" value="TreeGrafter"/>
</dbReference>
<dbReference type="Pfam" id="PF09729">
    <property type="entry name" value="Gti1_Pac2"/>
    <property type="match status" value="1"/>
</dbReference>
<sequence length="530" mass="57707">MAQQKQKPTLEGVHIRSADDAHKVFYAVMQSRLHPITKRLDAEERAALKAGDVYVWARQSLTGDAYSPHMERFTEGKSWTASRVRDDFLIYYEIPEKTKGRAGASQRAESSENRVVRQGEHDQFIKQTYSVYCNDPADAQPSPDGKPREPKKWHLNAYFTKLTEGQLKTIDDIEELRSLVVPEGMFRSARSSKAGKKGESSRTTSSTKRQYAPFPSRSQPPQPSSSSQPSTSALPPPPPPAPVPPVSHESPQPGPSTSGAYQYPHDLQHYQEPQPQQYPQAQGYPHAAQYSQAAQYQQQPVGWPGTVPAPPPAPSDRAPQYSIPAELQPPLSAIPFPPLAPGPPLPPSDTLTMIPNPDDDPSGPALPDAIDEYTPAPIPPGMAFLSSAFVAHHSHAHTEPNYVYSAAPPSPALSRHSNQSMSPALSDRSSSAHSWRSPSQSRSMDIAGSPAPSSNFSRQSSPLFGVDGFPLTDEGLPYTPAPTLEEVLGQRVAPGPARVDLAPLGSLRSHPYRRCPADDRALRLLGPVAR</sequence>
<dbReference type="eggNOG" id="KOG4476">
    <property type="taxonomic scope" value="Eukaryota"/>
</dbReference>
<proteinExistence type="predicted"/>
<dbReference type="EMBL" id="KE504126">
    <property type="protein sequence ID" value="EPT04664.1"/>
    <property type="molecule type" value="Genomic_DNA"/>
</dbReference>
<feature type="compositionally biased region" description="Low complexity" evidence="1">
    <location>
        <begin position="224"/>
        <end position="233"/>
    </location>
</feature>
<feature type="region of interest" description="Disordered" evidence="1">
    <location>
        <begin position="187"/>
        <end position="376"/>
    </location>
</feature>
<feature type="compositionally biased region" description="Polar residues" evidence="1">
    <location>
        <begin position="451"/>
        <end position="460"/>
    </location>
</feature>
<dbReference type="InParanoid" id="S8EMT9"/>
<dbReference type="PANTHER" id="PTHR28027:SF1">
    <property type="entry name" value="CAMP INDEPENDENT REGULATORY PROTEIN (AFU_ORTHOLOGUE AFUA_3G09640)"/>
    <property type="match status" value="1"/>
</dbReference>
<protein>
    <recommendedName>
        <fullName evidence="4">cAMP-independent regulatory protein pac2</fullName>
    </recommendedName>
</protein>
<dbReference type="OrthoDB" id="5572844at2759"/>
<dbReference type="Proteomes" id="UP000015241">
    <property type="component" value="Unassembled WGS sequence"/>
</dbReference>
<feature type="region of interest" description="Disordered" evidence="1">
    <location>
        <begin position="407"/>
        <end position="460"/>
    </location>
</feature>
<feature type="region of interest" description="Disordered" evidence="1">
    <location>
        <begin position="100"/>
        <end position="120"/>
    </location>
</feature>
<accession>S8EMT9</accession>
<evidence type="ECO:0000313" key="2">
    <source>
        <dbReference type="EMBL" id="EPT04664.1"/>
    </source>
</evidence>
<dbReference type="AlphaFoldDB" id="S8EMT9"/>
<feature type="compositionally biased region" description="Low complexity" evidence="1">
    <location>
        <begin position="420"/>
        <end position="443"/>
    </location>
</feature>
<feature type="compositionally biased region" description="Basic and acidic residues" evidence="1">
    <location>
        <begin position="109"/>
        <end position="120"/>
    </location>
</feature>
<dbReference type="HOGENOM" id="CLU_028895_2_0_1"/>
<feature type="compositionally biased region" description="Pro residues" evidence="1">
    <location>
        <begin position="234"/>
        <end position="245"/>
    </location>
</feature>
<evidence type="ECO:0008006" key="4">
    <source>
        <dbReference type="Google" id="ProtNLM"/>
    </source>
</evidence>
<evidence type="ECO:0000313" key="3">
    <source>
        <dbReference type="Proteomes" id="UP000015241"/>
    </source>
</evidence>
<name>S8EMT9_FOMSC</name>